<feature type="domain" description="PucR-like N-terminal" evidence="2">
    <location>
        <begin position="11"/>
        <end position="180"/>
    </location>
</feature>
<protein>
    <submittedName>
        <fullName evidence="3">Uncharacterized protein</fullName>
    </submittedName>
</protein>
<evidence type="ECO:0000259" key="2">
    <source>
        <dbReference type="Pfam" id="PF25906"/>
    </source>
</evidence>
<sequence>MTATTLDHRPFEAIPTWVGTRLRPAVEGAADELLCELLGRTDGPPGDAPPRPGSPHAERLRDGIVAGLAHFCDLLENPGTGWGRVASFYRAAGRQLARDGRDPIESHQTLRRSALAAWRGITSLADELDLDHDTLLRVVEAQFSYLDAVSAVVAEGYRAECGDAARDERLRRARLLALLLADPVGDQATIETLAAQARWPLPSTVAAVAVAPRPGQVGRDDTTGTFRPPLPVPDELLADQGMPEPSLLLPDPEAPGRAALLDPLTQDWIVAVGPTVPLPRARESLRWARDTLVLARRGAFPVDRPVRSADHLPSLVVFRAGELIDDAATTRLAPLSGLAPAQRDRLTETLQALLEHNFNAAQASRRLRVHPQTVRYRLRQLEDLFGDDLRDPRRCLEMELILHARYATSDNTPAAVEHAVP</sequence>
<dbReference type="AlphaFoldDB" id="A0A2P4UL97"/>
<evidence type="ECO:0000259" key="1">
    <source>
        <dbReference type="Pfam" id="PF13556"/>
    </source>
</evidence>
<dbReference type="InterPro" id="IPR025736">
    <property type="entry name" value="PucR_C-HTH_dom"/>
</dbReference>
<dbReference type="Pfam" id="PF13556">
    <property type="entry name" value="HTH_30"/>
    <property type="match status" value="1"/>
</dbReference>
<comment type="caution">
    <text evidence="3">The sequence shown here is derived from an EMBL/GenBank/DDBJ whole genome shotgun (WGS) entry which is preliminary data.</text>
</comment>
<dbReference type="InterPro" id="IPR058663">
    <property type="entry name" value="PucR-like_N"/>
</dbReference>
<evidence type="ECO:0000313" key="3">
    <source>
        <dbReference type="EMBL" id="POM25828.1"/>
    </source>
</evidence>
<name>A0A2P4UL97_9ACTN</name>
<organism evidence="3 4">
    <name type="scientific">Actinomadura rubteroloni</name>
    <dbReference type="NCBI Taxonomy" id="1926885"/>
    <lineage>
        <taxon>Bacteria</taxon>
        <taxon>Bacillati</taxon>
        <taxon>Actinomycetota</taxon>
        <taxon>Actinomycetes</taxon>
        <taxon>Streptosporangiales</taxon>
        <taxon>Thermomonosporaceae</taxon>
        <taxon>Actinomadura</taxon>
    </lineage>
</organism>
<gene>
    <name evidence="3" type="ORF">BTM25_02110</name>
</gene>
<evidence type="ECO:0000313" key="4">
    <source>
        <dbReference type="Proteomes" id="UP000242367"/>
    </source>
</evidence>
<reference evidence="3 4" key="1">
    <citation type="journal article" date="2017" name="Chemistry">
        <title>Isolation, Biosynthesis and Chemical Modifications of Rubterolones A-F: Rare Tropolone Alkaloids from Actinomadura sp. 5-2.</title>
        <authorList>
            <person name="Guo H."/>
            <person name="Benndorf R."/>
            <person name="Leichnitz D."/>
            <person name="Klassen J.L."/>
            <person name="Vollmers J."/>
            <person name="Gorls H."/>
            <person name="Steinacker M."/>
            <person name="Weigel C."/>
            <person name="Dahse H.M."/>
            <person name="Kaster A.K."/>
            <person name="de Beer Z.W."/>
            <person name="Poulsen M."/>
            <person name="Beemelmanns C."/>
        </authorList>
    </citation>
    <scope>NUCLEOTIDE SEQUENCE [LARGE SCALE GENOMIC DNA]</scope>
    <source>
        <strain evidence="3 4">5-2</strain>
    </source>
</reference>
<dbReference type="InterPro" id="IPR042070">
    <property type="entry name" value="PucR_C-HTH_sf"/>
</dbReference>
<accession>A0A2P4UL97</accession>
<feature type="domain" description="PucR C-terminal helix-turn-helix" evidence="1">
    <location>
        <begin position="346"/>
        <end position="404"/>
    </location>
</feature>
<dbReference type="PANTHER" id="PTHR33744:SF1">
    <property type="entry name" value="DNA-BINDING TRANSCRIPTIONAL ACTIVATOR ADER"/>
    <property type="match status" value="1"/>
</dbReference>
<dbReference type="Proteomes" id="UP000242367">
    <property type="component" value="Unassembled WGS sequence"/>
</dbReference>
<dbReference type="PANTHER" id="PTHR33744">
    <property type="entry name" value="CARBOHYDRATE DIACID REGULATOR"/>
    <property type="match status" value="1"/>
</dbReference>
<dbReference type="InterPro" id="IPR051448">
    <property type="entry name" value="CdaR-like_regulators"/>
</dbReference>
<dbReference type="Pfam" id="PF25906">
    <property type="entry name" value="PucR-like_N"/>
    <property type="match status" value="1"/>
</dbReference>
<proteinExistence type="predicted"/>
<dbReference type="Gene3D" id="1.10.10.2840">
    <property type="entry name" value="PucR C-terminal helix-turn-helix domain"/>
    <property type="match status" value="1"/>
</dbReference>
<dbReference type="EMBL" id="MTBP01000001">
    <property type="protein sequence ID" value="POM25828.1"/>
    <property type="molecule type" value="Genomic_DNA"/>
</dbReference>
<dbReference type="RefSeq" id="WP_103560885.1">
    <property type="nucleotide sequence ID" value="NZ_MTBP01000001.1"/>
</dbReference>
<keyword evidence="4" id="KW-1185">Reference proteome</keyword>